<keyword evidence="1" id="KW-0812">Transmembrane</keyword>
<keyword evidence="1" id="KW-0472">Membrane</keyword>
<gene>
    <name evidence="2" type="ORF">Gotri_027849</name>
</gene>
<organism evidence="2 3">
    <name type="scientific">Gossypium trilobum</name>
    <dbReference type="NCBI Taxonomy" id="34281"/>
    <lineage>
        <taxon>Eukaryota</taxon>
        <taxon>Viridiplantae</taxon>
        <taxon>Streptophyta</taxon>
        <taxon>Embryophyta</taxon>
        <taxon>Tracheophyta</taxon>
        <taxon>Spermatophyta</taxon>
        <taxon>Magnoliopsida</taxon>
        <taxon>eudicotyledons</taxon>
        <taxon>Gunneridae</taxon>
        <taxon>Pentapetalae</taxon>
        <taxon>rosids</taxon>
        <taxon>malvids</taxon>
        <taxon>Malvales</taxon>
        <taxon>Malvaceae</taxon>
        <taxon>Malvoideae</taxon>
        <taxon>Gossypium</taxon>
    </lineage>
</organism>
<comment type="caution">
    <text evidence="2">The sequence shown here is derived from an EMBL/GenBank/DDBJ whole genome shotgun (WGS) entry which is preliminary data.</text>
</comment>
<dbReference type="AlphaFoldDB" id="A0A7J9FS52"/>
<sequence length="183" mass="20367">MPWPDNSYSSLILSFLCGQWLSSKELPSALSIEVSGAVFGYKGINFILSVEYYRCNSFCFHLIFFRYRSLLAVTIGILLFLLTSFSDLGNVSAENFSRYLSVYPYDNTICREKECPTCKLPKFIVLVSYLLDPSIAAYAINVLPALVIIVGGCKCSAGISFFAFIGLVLAGRLKELKVVYILT</sequence>
<dbReference type="Proteomes" id="UP000593568">
    <property type="component" value="Unassembled WGS sequence"/>
</dbReference>
<feature type="non-terminal residue" evidence="2">
    <location>
        <position position="1"/>
    </location>
</feature>
<keyword evidence="3" id="KW-1185">Reference proteome</keyword>
<protein>
    <submittedName>
        <fullName evidence="2">Uncharacterized protein</fullName>
    </submittedName>
</protein>
<name>A0A7J9FS52_9ROSI</name>
<evidence type="ECO:0000256" key="1">
    <source>
        <dbReference type="SAM" id="Phobius"/>
    </source>
</evidence>
<accession>A0A7J9FS52</accession>
<reference evidence="2 3" key="1">
    <citation type="journal article" date="2019" name="Genome Biol. Evol.">
        <title>Insights into the evolution of the New World diploid cottons (Gossypium, subgenus Houzingenia) based on genome sequencing.</title>
        <authorList>
            <person name="Grover C.E."/>
            <person name="Arick M.A. 2nd"/>
            <person name="Thrash A."/>
            <person name="Conover J.L."/>
            <person name="Sanders W.S."/>
            <person name="Peterson D.G."/>
            <person name="Frelichowski J.E."/>
            <person name="Scheffler J.A."/>
            <person name="Scheffler B.E."/>
            <person name="Wendel J.F."/>
        </authorList>
    </citation>
    <scope>NUCLEOTIDE SEQUENCE [LARGE SCALE GENOMIC DNA]</scope>
    <source>
        <strain evidence="2">8</strain>
        <tissue evidence="2">Leaf</tissue>
    </source>
</reference>
<feature type="transmembrane region" description="Helical" evidence="1">
    <location>
        <begin position="146"/>
        <end position="170"/>
    </location>
</feature>
<feature type="transmembrane region" description="Helical" evidence="1">
    <location>
        <begin position="70"/>
        <end position="88"/>
    </location>
</feature>
<dbReference type="EMBL" id="JABEZW010227196">
    <property type="protein sequence ID" value="MBA0788120.1"/>
    <property type="molecule type" value="Genomic_DNA"/>
</dbReference>
<evidence type="ECO:0000313" key="3">
    <source>
        <dbReference type="Proteomes" id="UP000593568"/>
    </source>
</evidence>
<keyword evidence="1" id="KW-1133">Transmembrane helix</keyword>
<evidence type="ECO:0000313" key="2">
    <source>
        <dbReference type="EMBL" id="MBA0788120.1"/>
    </source>
</evidence>
<proteinExistence type="predicted"/>